<dbReference type="Proteomes" id="UP001597124">
    <property type="component" value="Unassembled WGS sequence"/>
</dbReference>
<evidence type="ECO:0000313" key="3">
    <source>
        <dbReference type="EMBL" id="MFD0846930.1"/>
    </source>
</evidence>
<dbReference type="Pfam" id="PF13609">
    <property type="entry name" value="Porin_4"/>
    <property type="match status" value="1"/>
</dbReference>
<dbReference type="Gene3D" id="2.40.160.10">
    <property type="entry name" value="Porin"/>
    <property type="match status" value="1"/>
</dbReference>
<name>A0ABW3BZ33_SPHXN</name>
<evidence type="ECO:0000256" key="1">
    <source>
        <dbReference type="SAM" id="SignalP"/>
    </source>
</evidence>
<accession>A0ABW3BZ33</accession>
<reference evidence="4" key="1">
    <citation type="journal article" date="2019" name="Int. J. Syst. Evol. Microbiol.">
        <title>The Global Catalogue of Microorganisms (GCM) 10K type strain sequencing project: providing services to taxonomists for standard genome sequencing and annotation.</title>
        <authorList>
            <consortium name="The Broad Institute Genomics Platform"/>
            <consortium name="The Broad Institute Genome Sequencing Center for Infectious Disease"/>
            <person name="Wu L."/>
            <person name="Ma J."/>
        </authorList>
    </citation>
    <scope>NUCLEOTIDE SEQUENCE [LARGE SCALE GENOMIC DNA]</scope>
    <source>
        <strain evidence="4">CCUG 52537</strain>
    </source>
</reference>
<keyword evidence="1" id="KW-0732">Signal</keyword>
<comment type="caution">
    <text evidence="3">The sequence shown here is derived from an EMBL/GenBank/DDBJ whole genome shotgun (WGS) entry which is preliminary data.</text>
</comment>
<sequence length="261" mass="27381">MIRVGTYAANALVAVSAGLMLCALPAAASSKKPIEKVAADKAAAAKGSETRRKLTTTAGVVTPLKAETLGSFTPPMLDNARRAGVAGASQERTFRFTPSGKSRDSKALALGVTSRVVRAAAPETARPAETEAATAYNFDVSVALRGFALTGGYSKIASVLSDEREGVDLGLSYRGSRWKTALQLNAERDADGWVNPLSLDKRYTVELGGAYALNPRLSVIGGVRYQLSEPDPSGRYLLRSGERLGTDGEAGAVYLGTSFSF</sequence>
<dbReference type="InterPro" id="IPR033900">
    <property type="entry name" value="Gram_neg_porin_domain"/>
</dbReference>
<dbReference type="EMBL" id="JBHTIK010000001">
    <property type="protein sequence ID" value="MFD0846930.1"/>
    <property type="molecule type" value="Genomic_DNA"/>
</dbReference>
<feature type="domain" description="Porin" evidence="2">
    <location>
        <begin position="104"/>
        <end position="226"/>
    </location>
</feature>
<keyword evidence="4" id="KW-1185">Reference proteome</keyword>
<dbReference type="SUPFAM" id="SSF56935">
    <property type="entry name" value="Porins"/>
    <property type="match status" value="1"/>
</dbReference>
<gene>
    <name evidence="3" type="ORF">ACFQ00_01200</name>
</gene>
<dbReference type="RefSeq" id="WP_381485013.1">
    <property type="nucleotide sequence ID" value="NZ_JBHTIK010000001.1"/>
</dbReference>
<organism evidence="3 4">
    <name type="scientific">Sphingosinicella xenopeptidilytica</name>
    <dbReference type="NCBI Taxonomy" id="364098"/>
    <lineage>
        <taxon>Bacteria</taxon>
        <taxon>Pseudomonadati</taxon>
        <taxon>Pseudomonadota</taxon>
        <taxon>Alphaproteobacteria</taxon>
        <taxon>Sphingomonadales</taxon>
        <taxon>Sphingosinicellaceae</taxon>
        <taxon>Sphingosinicella</taxon>
    </lineage>
</organism>
<proteinExistence type="predicted"/>
<dbReference type="InterPro" id="IPR023614">
    <property type="entry name" value="Porin_dom_sf"/>
</dbReference>
<evidence type="ECO:0000313" key="4">
    <source>
        <dbReference type="Proteomes" id="UP001597124"/>
    </source>
</evidence>
<feature type="signal peptide" evidence="1">
    <location>
        <begin position="1"/>
        <end position="28"/>
    </location>
</feature>
<evidence type="ECO:0000259" key="2">
    <source>
        <dbReference type="Pfam" id="PF13609"/>
    </source>
</evidence>
<protein>
    <submittedName>
        <fullName evidence="3">Porin</fullName>
    </submittedName>
</protein>
<feature type="chain" id="PRO_5045418558" evidence="1">
    <location>
        <begin position="29"/>
        <end position="261"/>
    </location>
</feature>